<dbReference type="PANTHER" id="PTHR46376:SF2">
    <property type="entry name" value="DISTRACTED, ISOFORM B"/>
    <property type="match status" value="1"/>
</dbReference>
<dbReference type="InterPro" id="IPR011498">
    <property type="entry name" value="Kelch_2"/>
</dbReference>
<evidence type="ECO:0000256" key="3">
    <source>
        <dbReference type="SAM" id="MobiDB-lite"/>
    </source>
</evidence>
<dbReference type="InterPro" id="IPR051568">
    <property type="entry name" value="LZTR1/Attractin"/>
</dbReference>
<protein>
    <recommendedName>
        <fullName evidence="4">BTB domain-containing protein</fullName>
    </recommendedName>
</protein>
<dbReference type="InterPro" id="IPR006652">
    <property type="entry name" value="Kelch_1"/>
</dbReference>
<dbReference type="PROSITE" id="PS50097">
    <property type="entry name" value="BTB"/>
    <property type="match status" value="1"/>
</dbReference>
<feature type="region of interest" description="Disordered" evidence="3">
    <location>
        <begin position="376"/>
        <end position="412"/>
    </location>
</feature>
<dbReference type="Pfam" id="PF07646">
    <property type="entry name" value="Kelch_2"/>
    <property type="match status" value="1"/>
</dbReference>
<dbReference type="Pfam" id="PF24681">
    <property type="entry name" value="Kelch_KLHDC2_KLHL20_DRC7"/>
    <property type="match status" value="1"/>
</dbReference>
<feature type="region of interest" description="Disordered" evidence="3">
    <location>
        <begin position="250"/>
        <end position="278"/>
    </location>
</feature>
<dbReference type="EMBL" id="JANTQA010000023">
    <property type="protein sequence ID" value="KAJ3443375.1"/>
    <property type="molecule type" value="Genomic_DNA"/>
</dbReference>
<sequence length="750" mass="87219">MAFKRKIKSKFLNKVIPKTNKPSPRSNHCLFTYKNLIYMFGGRVQEECRTNTLFTFNPKTSHWEMINTRGAVAPRCSACSFTLSPELGKAFLLGGIDENHDYLQTLFVYDLSDQKWEQLEKPPFLFVDHSAVWMNGKLWVVGGEEIENSENFADQNESEEKKKTEVRNLKNDNVILERPPNSVAVYDYLKRKWDLIVPIDKSGFQNYVSSQSLCCYQNKLISFGGSQNDEAFLNDIWVFSVDKKKWKKIGKDSSSTSTSSSSSSSSPKKDQKLKSNPFFRSLNPNTWIKYFKKETNNGTDLRTNLSCQTKSISKKVFKKKKKNKEKNGKVKKTDQEFETQVDNYLCDSWTDNYISSYSDSYSNNYSNSDSNSLCNSGCNSRGSNQRRERGGGSLLFRGRATDHDNEKSSDECNDYPSFGNRNKWPGERMGHCAAIWENKMVVISGYHFDTSQFYDDFWIYDFPTKTWEEIPFSDMNNEKSNTFSGRIRGKITLVDNSIYYIGGYQEEYLMDVWKFKIKQTTLEQDLKNLYSNRLLCDWSVISKENVKIEAHSSLLSTRFRGTHPKKIQSVLNGRRKKIIDNIVLWCYTGKLDFANLTKRDCLELDRISKKIFHHNKSMHHYQKCDFFQNNLSINDPNLVAKDIGKLFQDQNTSDFTILVNNEKIYVHKWLLIMRSELYRGMFNYVDKNLASVNDYSKKTFQSVKDLIQFLYTNDTSHIKSLEIAQELFDAIEYYGLHLKSEIGTYISNLL</sequence>
<proteinExistence type="predicted"/>
<evidence type="ECO:0000256" key="2">
    <source>
        <dbReference type="ARBA" id="ARBA00022737"/>
    </source>
</evidence>
<name>A0AAV7ZQ03_9EUKA</name>
<dbReference type="Pfam" id="PF00651">
    <property type="entry name" value="BTB"/>
    <property type="match status" value="1"/>
</dbReference>
<dbReference type="Gene3D" id="2.120.10.80">
    <property type="entry name" value="Kelch-type beta propeller"/>
    <property type="match status" value="3"/>
</dbReference>
<dbReference type="Gene3D" id="3.30.710.10">
    <property type="entry name" value="Potassium Channel Kv1.1, Chain A"/>
    <property type="match status" value="1"/>
</dbReference>
<evidence type="ECO:0000313" key="5">
    <source>
        <dbReference type="EMBL" id="KAJ3443375.1"/>
    </source>
</evidence>
<dbReference type="Pfam" id="PF01344">
    <property type="entry name" value="Kelch_1"/>
    <property type="match status" value="1"/>
</dbReference>
<dbReference type="InterPro" id="IPR011043">
    <property type="entry name" value="Gal_Oxase/kelch_b-propeller"/>
</dbReference>
<comment type="caution">
    <text evidence="5">The sequence shown here is derived from an EMBL/GenBank/DDBJ whole genome shotgun (WGS) entry which is preliminary data.</text>
</comment>
<dbReference type="SUPFAM" id="SSF117281">
    <property type="entry name" value="Kelch motif"/>
    <property type="match status" value="1"/>
</dbReference>
<keyword evidence="2" id="KW-0677">Repeat</keyword>
<gene>
    <name evidence="5" type="ORF">M0812_09213</name>
</gene>
<dbReference type="SUPFAM" id="SSF50965">
    <property type="entry name" value="Galactose oxidase, central domain"/>
    <property type="match status" value="1"/>
</dbReference>
<dbReference type="GO" id="GO:0005794">
    <property type="term" value="C:Golgi apparatus"/>
    <property type="evidence" value="ECO:0007669"/>
    <property type="project" value="TreeGrafter"/>
</dbReference>
<dbReference type="AlphaFoldDB" id="A0AAV7ZQ03"/>
<feature type="compositionally biased region" description="Low complexity" evidence="3">
    <location>
        <begin position="252"/>
        <end position="266"/>
    </location>
</feature>
<feature type="compositionally biased region" description="Basic and acidic residues" evidence="3">
    <location>
        <begin position="399"/>
        <end position="410"/>
    </location>
</feature>
<organism evidence="5 6">
    <name type="scientific">Anaeramoeba flamelloides</name>
    <dbReference type="NCBI Taxonomy" id="1746091"/>
    <lineage>
        <taxon>Eukaryota</taxon>
        <taxon>Metamonada</taxon>
        <taxon>Anaeramoebidae</taxon>
        <taxon>Anaeramoeba</taxon>
    </lineage>
</organism>
<dbReference type="InterPro" id="IPR011333">
    <property type="entry name" value="SKP1/BTB/POZ_sf"/>
</dbReference>
<evidence type="ECO:0000256" key="1">
    <source>
        <dbReference type="ARBA" id="ARBA00022441"/>
    </source>
</evidence>
<reference evidence="5" key="1">
    <citation type="submission" date="2022-08" db="EMBL/GenBank/DDBJ databases">
        <title>Novel sulphate-reducing endosymbionts in the free-living metamonad Anaeramoeba.</title>
        <authorList>
            <person name="Jerlstrom-Hultqvist J."/>
            <person name="Cepicka I."/>
            <person name="Gallot-Lavallee L."/>
            <person name="Salas-Leiva D."/>
            <person name="Curtis B.A."/>
            <person name="Zahonova K."/>
            <person name="Pipaliya S."/>
            <person name="Dacks J."/>
            <person name="Roger A.J."/>
        </authorList>
    </citation>
    <scope>NUCLEOTIDE SEQUENCE</scope>
    <source>
        <strain evidence="5">Busselton2</strain>
    </source>
</reference>
<evidence type="ECO:0000313" key="6">
    <source>
        <dbReference type="Proteomes" id="UP001146793"/>
    </source>
</evidence>
<dbReference type="InterPro" id="IPR015915">
    <property type="entry name" value="Kelch-typ_b-propeller"/>
</dbReference>
<accession>A0AAV7ZQ03</accession>
<keyword evidence="1" id="KW-0880">Kelch repeat</keyword>
<dbReference type="PANTHER" id="PTHR46376">
    <property type="entry name" value="LEUCINE-ZIPPER-LIKE TRANSCRIPTIONAL REGULATOR 1"/>
    <property type="match status" value="1"/>
</dbReference>
<evidence type="ECO:0000259" key="4">
    <source>
        <dbReference type="PROSITE" id="PS50097"/>
    </source>
</evidence>
<feature type="domain" description="BTB" evidence="4">
    <location>
        <begin position="653"/>
        <end position="719"/>
    </location>
</feature>
<dbReference type="Proteomes" id="UP001146793">
    <property type="component" value="Unassembled WGS sequence"/>
</dbReference>
<dbReference type="SUPFAM" id="SSF54695">
    <property type="entry name" value="POZ domain"/>
    <property type="match status" value="1"/>
</dbReference>
<dbReference type="InterPro" id="IPR000210">
    <property type="entry name" value="BTB/POZ_dom"/>
</dbReference>